<dbReference type="InterPro" id="IPR010233">
    <property type="entry name" value="UbiG_MeTrfase"/>
</dbReference>
<evidence type="ECO:0000313" key="6">
    <source>
        <dbReference type="EMBL" id="GIU02110.1"/>
    </source>
</evidence>
<feature type="binding site" evidence="5">
    <location>
        <position position="47"/>
    </location>
    <ligand>
        <name>S-adenosyl-L-methionine</name>
        <dbReference type="ChEBI" id="CHEBI:59789"/>
    </ligand>
</feature>
<evidence type="ECO:0000256" key="3">
    <source>
        <dbReference type="ARBA" id="ARBA00022688"/>
    </source>
</evidence>
<dbReference type="EMBL" id="BPFB01000056">
    <property type="protein sequence ID" value="GIU02110.1"/>
    <property type="molecule type" value="Genomic_DNA"/>
</dbReference>
<comment type="caution">
    <text evidence="6">The sequence shown here is derived from an EMBL/GenBank/DDBJ whole genome shotgun (WGS) entry which is preliminary data.</text>
</comment>
<feature type="binding site" evidence="5">
    <location>
        <position position="99"/>
    </location>
    <ligand>
        <name>S-adenosyl-L-methionine</name>
        <dbReference type="ChEBI" id="CHEBI:59789"/>
    </ligand>
</feature>
<dbReference type="HAMAP" id="MF_00472">
    <property type="entry name" value="UbiG"/>
    <property type="match status" value="1"/>
</dbReference>
<dbReference type="SUPFAM" id="SSF53335">
    <property type="entry name" value="S-adenosyl-L-methionine-dependent methyltransferases"/>
    <property type="match status" value="1"/>
</dbReference>
<evidence type="ECO:0000256" key="2">
    <source>
        <dbReference type="ARBA" id="ARBA00022679"/>
    </source>
</evidence>
<comment type="pathway">
    <text evidence="5">Cofactor biosynthesis; ubiquinone biosynthesis.</text>
</comment>
<accession>A0ABQ4NSK0</accession>
<feature type="binding site" evidence="5">
    <location>
        <position position="142"/>
    </location>
    <ligand>
        <name>S-adenosyl-L-methionine</name>
        <dbReference type="ChEBI" id="CHEBI:59789"/>
    </ligand>
</feature>
<comment type="catalytic activity">
    <reaction evidence="5">
        <text>a 3-(all-trans-polyprenyl)benzene-1,2-diol + S-adenosyl-L-methionine = a 2-methoxy-6-(all-trans-polyprenyl)phenol + S-adenosyl-L-homocysteine + H(+)</text>
        <dbReference type="Rhea" id="RHEA:31411"/>
        <dbReference type="Rhea" id="RHEA-COMP:9550"/>
        <dbReference type="Rhea" id="RHEA-COMP:9551"/>
        <dbReference type="ChEBI" id="CHEBI:15378"/>
        <dbReference type="ChEBI" id="CHEBI:57856"/>
        <dbReference type="ChEBI" id="CHEBI:59789"/>
        <dbReference type="ChEBI" id="CHEBI:62729"/>
        <dbReference type="ChEBI" id="CHEBI:62731"/>
        <dbReference type="EC" id="2.1.1.222"/>
    </reaction>
</comment>
<reference evidence="6 7" key="1">
    <citation type="submission" date="2021-05" db="EMBL/GenBank/DDBJ databases">
        <title>Molecular characterization for Shewanella algae harboring chromosomal blaOXA-55-like strains isolated from clinical and environment sample.</title>
        <authorList>
            <person name="Ohama Y."/>
            <person name="Aoki K."/>
            <person name="Harada S."/>
            <person name="Moriya K."/>
            <person name="Ishii Y."/>
            <person name="Tateda K."/>
        </authorList>
    </citation>
    <scope>NUCLEOTIDE SEQUENCE [LARGE SCALE GENOMIC DNA]</scope>
    <source>
        <strain evidence="6 7">LMG 23746</strain>
    </source>
</reference>
<dbReference type="EC" id="2.1.1.222" evidence="5"/>
<dbReference type="RefSeq" id="WP_119978635.1">
    <property type="nucleotide sequence ID" value="NZ_BPFB01000056.1"/>
</dbReference>
<evidence type="ECO:0000256" key="5">
    <source>
        <dbReference type="HAMAP-Rule" id="MF_00472"/>
    </source>
</evidence>
<protein>
    <recommendedName>
        <fullName evidence="5">Ubiquinone biosynthesis O-methyltransferase</fullName>
    </recommendedName>
    <alternativeName>
        <fullName evidence="5">2-polyprenyl-6-hydroxyphenol methylase</fullName>
        <ecNumber evidence="5">2.1.1.222</ecNumber>
    </alternativeName>
    <alternativeName>
        <fullName evidence="5">3-demethylubiquinone 3-O-methyltransferase</fullName>
        <ecNumber evidence="5">2.1.1.64</ecNumber>
    </alternativeName>
</protein>
<proteinExistence type="inferred from homology"/>
<dbReference type="Pfam" id="PF13489">
    <property type="entry name" value="Methyltransf_23"/>
    <property type="match status" value="1"/>
</dbReference>
<dbReference type="Gene3D" id="3.40.50.150">
    <property type="entry name" value="Vaccinia Virus protein VP39"/>
    <property type="match status" value="1"/>
</dbReference>
<keyword evidence="1 5" id="KW-0489">Methyltransferase</keyword>
<dbReference type="PANTHER" id="PTHR43464">
    <property type="entry name" value="METHYLTRANSFERASE"/>
    <property type="match status" value="1"/>
</dbReference>
<comment type="similarity">
    <text evidence="5">Belongs to the methyltransferase superfamily. UbiG/COQ3 family.</text>
</comment>
<keyword evidence="7" id="KW-1185">Reference proteome</keyword>
<evidence type="ECO:0000256" key="4">
    <source>
        <dbReference type="ARBA" id="ARBA00022691"/>
    </source>
</evidence>
<comment type="catalytic activity">
    <reaction evidence="5">
        <text>a 3-demethylubiquinol + S-adenosyl-L-methionine = a ubiquinol + S-adenosyl-L-homocysteine + H(+)</text>
        <dbReference type="Rhea" id="RHEA:44380"/>
        <dbReference type="Rhea" id="RHEA-COMP:9566"/>
        <dbReference type="Rhea" id="RHEA-COMP:10914"/>
        <dbReference type="ChEBI" id="CHEBI:15378"/>
        <dbReference type="ChEBI" id="CHEBI:17976"/>
        <dbReference type="ChEBI" id="CHEBI:57856"/>
        <dbReference type="ChEBI" id="CHEBI:59789"/>
        <dbReference type="ChEBI" id="CHEBI:84422"/>
        <dbReference type="EC" id="2.1.1.64"/>
    </reaction>
</comment>
<dbReference type="Proteomes" id="UP000761574">
    <property type="component" value="Unassembled WGS sequence"/>
</dbReference>
<feature type="binding site" evidence="5">
    <location>
        <position position="78"/>
    </location>
    <ligand>
        <name>S-adenosyl-L-methionine</name>
        <dbReference type="ChEBI" id="CHEBI:59789"/>
    </ligand>
</feature>
<keyword evidence="3 5" id="KW-0831">Ubiquinone biosynthesis</keyword>
<dbReference type="InterPro" id="IPR029063">
    <property type="entry name" value="SAM-dependent_MTases_sf"/>
</dbReference>
<dbReference type="PANTHER" id="PTHR43464:SF19">
    <property type="entry name" value="UBIQUINONE BIOSYNTHESIS O-METHYLTRANSFERASE, MITOCHONDRIAL"/>
    <property type="match status" value="1"/>
</dbReference>
<keyword evidence="6" id="KW-0830">Ubiquinone</keyword>
<keyword evidence="4 5" id="KW-0949">S-adenosyl-L-methionine</keyword>
<evidence type="ECO:0000256" key="1">
    <source>
        <dbReference type="ARBA" id="ARBA00022603"/>
    </source>
</evidence>
<sequence length="254" mass="28902">MLDKSQLSNRPKMLDQQAEIAKFDDLAREWRDPKGKFKHVLAFNQTRLTAIEDAIAGHYQRDLTQDVCFEGLSILDIGCGVGLLCEPLASQGADVTGIDASAYNVLLAQRHAKSWSIKVEYQHCLADDLLNKPLQYDVILNTEVIEHVDDQRQLIDVCCQLLKPGGLLVMATLNRTIKSYLIAIIGAEYVMGYLPKGTHDWRHFVKPQEIDNMISRHGLTTIKVEGMRFNPFFNQWKTCRQPDVNYLLYAQKPL</sequence>
<organism evidence="6 7">
    <name type="scientific">Shewanella algidipiscicola</name>
    <dbReference type="NCBI Taxonomy" id="614070"/>
    <lineage>
        <taxon>Bacteria</taxon>
        <taxon>Pseudomonadati</taxon>
        <taxon>Pseudomonadota</taxon>
        <taxon>Gammaproteobacteria</taxon>
        <taxon>Alteromonadales</taxon>
        <taxon>Shewanellaceae</taxon>
        <taxon>Shewanella</taxon>
    </lineage>
</organism>
<dbReference type="NCBIfam" id="TIGR01983">
    <property type="entry name" value="UbiG"/>
    <property type="match status" value="1"/>
</dbReference>
<gene>
    <name evidence="6" type="primary">ubiG_2</name>
    <name evidence="5" type="synonym">ubiG</name>
    <name evidence="6" type="ORF">TUM4630_32620</name>
</gene>
<dbReference type="CDD" id="cd02440">
    <property type="entry name" value="AdoMet_MTases"/>
    <property type="match status" value="1"/>
</dbReference>
<keyword evidence="2 5" id="KW-0808">Transferase</keyword>
<dbReference type="EC" id="2.1.1.64" evidence="5"/>
<evidence type="ECO:0000313" key="7">
    <source>
        <dbReference type="Proteomes" id="UP000761574"/>
    </source>
</evidence>
<name>A0ABQ4NSK0_9GAMM</name>
<comment type="function">
    <text evidence="5">O-methyltransferase that catalyzes the 2 O-methylation steps in the ubiquinone biosynthetic pathway.</text>
</comment>